<gene>
    <name evidence="1" type="ORF">LCGC14_0963370</name>
</gene>
<reference evidence="1" key="1">
    <citation type="journal article" date="2015" name="Nature">
        <title>Complex archaea that bridge the gap between prokaryotes and eukaryotes.</title>
        <authorList>
            <person name="Spang A."/>
            <person name="Saw J.H."/>
            <person name="Jorgensen S.L."/>
            <person name="Zaremba-Niedzwiedzka K."/>
            <person name="Martijn J."/>
            <person name="Lind A.E."/>
            <person name="van Eijk R."/>
            <person name="Schleper C."/>
            <person name="Guy L."/>
            <person name="Ettema T.J."/>
        </authorList>
    </citation>
    <scope>NUCLEOTIDE SEQUENCE</scope>
</reference>
<accession>A0A0F9RKB8</accession>
<sequence length="82" mass="9489">MQSQCTLSPWMKFKRYSDNVKVEARLVQVGDRKLMEVRESKGDEIVCSCCGHILSQVGGKLIPNFQLEPKIFHERHKPLDMN</sequence>
<dbReference type="AlphaFoldDB" id="A0A0F9RKB8"/>
<organism evidence="1">
    <name type="scientific">marine sediment metagenome</name>
    <dbReference type="NCBI Taxonomy" id="412755"/>
    <lineage>
        <taxon>unclassified sequences</taxon>
        <taxon>metagenomes</taxon>
        <taxon>ecological metagenomes</taxon>
    </lineage>
</organism>
<dbReference type="EMBL" id="LAZR01003499">
    <property type="protein sequence ID" value="KKN17678.1"/>
    <property type="molecule type" value="Genomic_DNA"/>
</dbReference>
<name>A0A0F9RKB8_9ZZZZ</name>
<evidence type="ECO:0000313" key="1">
    <source>
        <dbReference type="EMBL" id="KKN17678.1"/>
    </source>
</evidence>
<comment type="caution">
    <text evidence="1">The sequence shown here is derived from an EMBL/GenBank/DDBJ whole genome shotgun (WGS) entry which is preliminary data.</text>
</comment>
<proteinExistence type="predicted"/>
<protein>
    <submittedName>
        <fullName evidence="1">Uncharacterized protein</fullName>
    </submittedName>
</protein>